<evidence type="ECO:0000259" key="6">
    <source>
        <dbReference type="SMART" id="SM01155"/>
    </source>
</evidence>
<accession>A0A0B7F622</accession>
<protein>
    <recommendedName>
        <fullName evidence="4">Small ribosomal subunit protein mS38</fullName>
    </recommendedName>
</protein>
<keyword evidence="2" id="KW-0496">Mitochondrion</keyword>
<sequence>MFSRLVAAPRLRATGIRAYSGFFSSSKPPAHDINDRDKPADTECCTRCALSPVAHTDPEDAPLAGACDDAPSLVLLPRSAHALAFQPTSRLFTTDPPKRQTDELAESDSDADAARGLSHALVMSRVQGAAIWADTLARLGVPEDPVETIPGIVSMDSVKRKRRKKITKHKYKKRRKLQRSERRRLGK</sequence>
<evidence type="ECO:0000256" key="5">
    <source>
        <dbReference type="SAM" id="MobiDB-lite"/>
    </source>
</evidence>
<dbReference type="Proteomes" id="UP000059188">
    <property type="component" value="Unassembled WGS sequence"/>
</dbReference>
<evidence type="ECO:0000256" key="1">
    <source>
        <dbReference type="ARBA" id="ARBA00004173"/>
    </source>
</evidence>
<evidence type="ECO:0000256" key="4">
    <source>
        <dbReference type="ARBA" id="ARBA00035682"/>
    </source>
</evidence>
<gene>
    <name evidence="7" type="ORF">RSOLAG1IB_00192</name>
</gene>
<evidence type="ECO:0000256" key="3">
    <source>
        <dbReference type="ARBA" id="ARBA00035647"/>
    </source>
</evidence>
<evidence type="ECO:0000256" key="2">
    <source>
        <dbReference type="ARBA" id="ARBA00023128"/>
    </source>
</evidence>
<feature type="domain" description="Ribosomal protein mS38 C-terminal" evidence="6">
    <location>
        <begin position="154"/>
        <end position="187"/>
    </location>
</feature>
<keyword evidence="8" id="KW-1185">Reference proteome</keyword>
<proteinExistence type="inferred from homology"/>
<dbReference type="PANTHER" id="PTHR32035:SF3">
    <property type="entry name" value="SMALL RIBOSOMAL SUBUNIT PROTEIN MS38"/>
    <property type="match status" value="1"/>
</dbReference>
<reference evidence="7 8" key="1">
    <citation type="submission" date="2014-11" db="EMBL/GenBank/DDBJ databases">
        <authorList>
            <person name="Wibberg Daniel"/>
        </authorList>
    </citation>
    <scope>NUCLEOTIDE SEQUENCE [LARGE SCALE GENOMIC DNA]</scope>
    <source>
        <strain evidence="7">Rhizoctonia solani AG1-IB 7/3/14</strain>
    </source>
</reference>
<organism evidence="7 8">
    <name type="scientific">Thanatephorus cucumeris (strain AG1-IB / isolate 7/3/14)</name>
    <name type="common">Lettuce bottom rot fungus</name>
    <name type="synonym">Rhizoctonia solani</name>
    <dbReference type="NCBI Taxonomy" id="1108050"/>
    <lineage>
        <taxon>Eukaryota</taxon>
        <taxon>Fungi</taxon>
        <taxon>Dikarya</taxon>
        <taxon>Basidiomycota</taxon>
        <taxon>Agaricomycotina</taxon>
        <taxon>Agaricomycetes</taxon>
        <taxon>Cantharellales</taxon>
        <taxon>Ceratobasidiaceae</taxon>
        <taxon>Rhizoctonia</taxon>
        <taxon>Rhizoctonia solani AG-1</taxon>
    </lineage>
</organism>
<dbReference type="SMART" id="SM01155">
    <property type="entry name" value="DUF1713"/>
    <property type="match status" value="1"/>
</dbReference>
<dbReference type="GO" id="GO:0005739">
    <property type="term" value="C:mitochondrion"/>
    <property type="evidence" value="ECO:0007669"/>
    <property type="project" value="UniProtKB-SubCell"/>
</dbReference>
<dbReference type="OrthoDB" id="3268560at2759"/>
<feature type="region of interest" description="Disordered" evidence="5">
    <location>
        <begin position="89"/>
        <end position="111"/>
    </location>
</feature>
<dbReference type="InterPro" id="IPR013177">
    <property type="entry name" value="Ribosomal_mS38_C"/>
</dbReference>
<name>A0A0B7F622_THACB</name>
<comment type="similarity">
    <text evidence="3">Belongs to the mitochondrion-specific ribosomal protein mS38 family.</text>
</comment>
<feature type="region of interest" description="Disordered" evidence="5">
    <location>
        <begin position="155"/>
        <end position="187"/>
    </location>
</feature>
<dbReference type="STRING" id="1108050.A0A0B7F622"/>
<dbReference type="Pfam" id="PF08213">
    <property type="entry name" value="COX24_C"/>
    <property type="match status" value="1"/>
</dbReference>
<dbReference type="PANTHER" id="PTHR32035">
    <property type="entry name" value="AURORA KINASE A-INTERACTING PROTEIN"/>
    <property type="match status" value="1"/>
</dbReference>
<evidence type="ECO:0000313" key="8">
    <source>
        <dbReference type="Proteomes" id="UP000059188"/>
    </source>
</evidence>
<dbReference type="AlphaFoldDB" id="A0A0B7F622"/>
<dbReference type="EMBL" id="LN679100">
    <property type="protein sequence ID" value="CEL51657.1"/>
    <property type="molecule type" value="Genomic_DNA"/>
</dbReference>
<feature type="compositionally biased region" description="Basic residues" evidence="5">
    <location>
        <begin position="159"/>
        <end position="187"/>
    </location>
</feature>
<evidence type="ECO:0000313" key="7">
    <source>
        <dbReference type="EMBL" id="CEL51657.1"/>
    </source>
</evidence>
<comment type="subcellular location">
    <subcellularLocation>
        <location evidence="1">Mitochondrion</location>
    </subcellularLocation>
</comment>